<dbReference type="Proteomes" id="UP000285310">
    <property type="component" value="Unassembled WGS sequence"/>
</dbReference>
<dbReference type="Gene3D" id="1.10.150.20">
    <property type="entry name" value="5' to 3' exonuclease, C-terminal subdomain"/>
    <property type="match status" value="1"/>
</dbReference>
<proteinExistence type="predicted"/>
<gene>
    <name evidence="2" type="ORF">SAJA_04735</name>
</gene>
<reference evidence="2 3" key="1">
    <citation type="submission" date="2013-10" db="EMBL/GenBank/DDBJ databases">
        <title>Salinisphaera japonica YTM-1 Genome Sequencing.</title>
        <authorList>
            <person name="Lai Q."/>
            <person name="Li C."/>
            <person name="Shao Z."/>
        </authorList>
    </citation>
    <scope>NUCLEOTIDE SEQUENCE [LARGE SCALE GENOMIC DNA]</scope>
    <source>
        <strain evidence="2 3">YTM-1</strain>
    </source>
</reference>
<feature type="region of interest" description="Disordered" evidence="1">
    <location>
        <begin position="246"/>
        <end position="266"/>
    </location>
</feature>
<comment type="caution">
    <text evidence="2">The sequence shown here is derived from an EMBL/GenBank/DDBJ whole genome shotgun (WGS) entry which is preliminary data.</text>
</comment>
<sequence>MARVLSTDHAVDEWPEPAATQPAIQQLAGLLVRDTRYMTAGYRLLAGAISRVRCRQWPSEPGPGYAFMPALCLSTPASRLRRYTCCAPELESTHGQEPDGCWLSLHTTYGAAPTSDRFRLDKRYQSDIGPVDVDSYVRYLGIYRKIVESHACAMTKIVAINALGERQAFTEFTARHCELQPLFPLSRFQLTVDLLPGVGQKTRKRLEAYDLKSIPAVAAADQSTLAAALDNRHTDAQRIKRAAEQLAERACRPTRGERLGPPPGHD</sequence>
<dbReference type="AlphaFoldDB" id="A0A423PYI1"/>
<protein>
    <submittedName>
        <fullName evidence="2">Uncharacterized protein</fullName>
    </submittedName>
</protein>
<accession>A0A423PYI1</accession>
<name>A0A423PYI1_9GAMM</name>
<evidence type="ECO:0000313" key="2">
    <source>
        <dbReference type="EMBL" id="ROO30672.1"/>
    </source>
</evidence>
<keyword evidence="3" id="KW-1185">Reference proteome</keyword>
<evidence type="ECO:0000313" key="3">
    <source>
        <dbReference type="Proteomes" id="UP000285310"/>
    </source>
</evidence>
<dbReference type="InParanoid" id="A0A423PYI1"/>
<evidence type="ECO:0000256" key="1">
    <source>
        <dbReference type="SAM" id="MobiDB-lite"/>
    </source>
</evidence>
<dbReference type="RefSeq" id="WP_123657492.1">
    <property type="nucleotide sequence ID" value="NZ_AYKG01000011.1"/>
</dbReference>
<dbReference type="EMBL" id="AYKG01000011">
    <property type="protein sequence ID" value="ROO30672.1"/>
    <property type="molecule type" value="Genomic_DNA"/>
</dbReference>
<organism evidence="2 3">
    <name type="scientific">Salinisphaera japonica YTM-1</name>
    <dbReference type="NCBI Taxonomy" id="1209778"/>
    <lineage>
        <taxon>Bacteria</taxon>
        <taxon>Pseudomonadati</taxon>
        <taxon>Pseudomonadota</taxon>
        <taxon>Gammaproteobacteria</taxon>
        <taxon>Salinisphaerales</taxon>
        <taxon>Salinisphaeraceae</taxon>
        <taxon>Salinisphaera</taxon>
    </lineage>
</organism>